<reference evidence="1" key="2">
    <citation type="submission" date="2025-09" db="UniProtKB">
        <authorList>
            <consortium name="Ensembl"/>
        </authorList>
    </citation>
    <scope>IDENTIFICATION</scope>
</reference>
<keyword evidence="2" id="KW-1185">Reference proteome</keyword>
<dbReference type="Proteomes" id="UP000472262">
    <property type="component" value="Unassembled WGS sequence"/>
</dbReference>
<protein>
    <submittedName>
        <fullName evidence="1">Uncharacterized protein</fullName>
    </submittedName>
</protein>
<dbReference type="AlphaFoldDB" id="A0A672NX13"/>
<organism evidence="1 2">
    <name type="scientific">Sinocyclocheilus grahami</name>
    <name type="common">Dianchi golden-line fish</name>
    <name type="synonym">Barbus grahami</name>
    <dbReference type="NCBI Taxonomy" id="75366"/>
    <lineage>
        <taxon>Eukaryota</taxon>
        <taxon>Metazoa</taxon>
        <taxon>Chordata</taxon>
        <taxon>Craniata</taxon>
        <taxon>Vertebrata</taxon>
        <taxon>Euteleostomi</taxon>
        <taxon>Actinopterygii</taxon>
        <taxon>Neopterygii</taxon>
        <taxon>Teleostei</taxon>
        <taxon>Ostariophysi</taxon>
        <taxon>Cypriniformes</taxon>
        <taxon>Cyprinidae</taxon>
        <taxon>Cyprininae</taxon>
        <taxon>Sinocyclocheilus</taxon>
    </lineage>
</organism>
<dbReference type="Ensembl" id="ENSSGRT00000058266.1">
    <property type="protein sequence ID" value="ENSSGRP00000054540.1"/>
    <property type="gene ID" value="ENSSGRG00000028674.1"/>
</dbReference>
<dbReference type="InParanoid" id="A0A672NX13"/>
<accession>A0A672NX13</accession>
<name>A0A672NX13_SINGR</name>
<reference evidence="1" key="1">
    <citation type="submission" date="2025-08" db="UniProtKB">
        <authorList>
            <consortium name="Ensembl"/>
        </authorList>
    </citation>
    <scope>IDENTIFICATION</scope>
</reference>
<sequence>YGQKINLQRMQTLIWEMMHLVGCSRAVVMSMHQKWCTDGQVMNHLEQRLSRIVHSDWRATNVPRLTKPSVQTRGIKNRTENRPLLLNYDVFYVKILLTL</sequence>
<proteinExistence type="predicted"/>
<evidence type="ECO:0000313" key="1">
    <source>
        <dbReference type="Ensembl" id="ENSSGRP00000054540.1"/>
    </source>
</evidence>
<evidence type="ECO:0000313" key="2">
    <source>
        <dbReference type="Proteomes" id="UP000472262"/>
    </source>
</evidence>